<gene>
    <name evidence="4" type="ORF">MNB_SM-4-73</name>
</gene>
<dbReference type="GO" id="GO:0003677">
    <property type="term" value="F:DNA binding"/>
    <property type="evidence" value="ECO:0007669"/>
    <property type="project" value="UniProtKB-KW"/>
</dbReference>
<keyword evidence="1" id="KW-0238">DNA-binding</keyword>
<dbReference type="GO" id="GO:0006310">
    <property type="term" value="P:DNA recombination"/>
    <property type="evidence" value="ECO:0007669"/>
    <property type="project" value="UniProtKB-KW"/>
</dbReference>
<evidence type="ECO:0000313" key="4">
    <source>
        <dbReference type="EMBL" id="SFV62218.1"/>
    </source>
</evidence>
<dbReference type="Gene3D" id="1.10.443.10">
    <property type="entry name" value="Intergrase catalytic core"/>
    <property type="match status" value="1"/>
</dbReference>
<accession>A0A1W1C8N2</accession>
<name>A0A1W1C8N2_9ZZZZ</name>
<dbReference type="InterPro" id="IPR002104">
    <property type="entry name" value="Integrase_catalytic"/>
</dbReference>
<dbReference type="InterPro" id="IPR013762">
    <property type="entry name" value="Integrase-like_cat_sf"/>
</dbReference>
<sequence length="96" mass="10993">MAKVSKDPRSEIIRRHHIHPKTLGRNIKVAALKANLNKRVTSHIFRHSYATHLLQAGVDLRSIQELLGHKSVETTMIYTHVVSEMNKTKLMSPLDF</sequence>
<reference evidence="4" key="1">
    <citation type="submission" date="2016-10" db="EMBL/GenBank/DDBJ databases">
        <authorList>
            <person name="de Groot N.N."/>
        </authorList>
    </citation>
    <scope>NUCLEOTIDE SEQUENCE</scope>
</reference>
<dbReference type="InterPro" id="IPR050090">
    <property type="entry name" value="Tyrosine_recombinase_XerCD"/>
</dbReference>
<dbReference type="InterPro" id="IPR011010">
    <property type="entry name" value="DNA_brk_join_enz"/>
</dbReference>
<protein>
    <submittedName>
        <fullName evidence="4">Integron integrase</fullName>
    </submittedName>
</protein>
<dbReference type="AlphaFoldDB" id="A0A1W1C8N2"/>
<dbReference type="PANTHER" id="PTHR30349">
    <property type="entry name" value="PHAGE INTEGRASE-RELATED"/>
    <property type="match status" value="1"/>
</dbReference>
<dbReference type="EMBL" id="FPHF01000064">
    <property type="protein sequence ID" value="SFV62218.1"/>
    <property type="molecule type" value="Genomic_DNA"/>
</dbReference>
<dbReference type="GO" id="GO:0015074">
    <property type="term" value="P:DNA integration"/>
    <property type="evidence" value="ECO:0007669"/>
    <property type="project" value="InterPro"/>
</dbReference>
<evidence type="ECO:0000259" key="3">
    <source>
        <dbReference type="PROSITE" id="PS51898"/>
    </source>
</evidence>
<organism evidence="4">
    <name type="scientific">hydrothermal vent metagenome</name>
    <dbReference type="NCBI Taxonomy" id="652676"/>
    <lineage>
        <taxon>unclassified sequences</taxon>
        <taxon>metagenomes</taxon>
        <taxon>ecological metagenomes</taxon>
    </lineage>
</organism>
<dbReference type="PANTHER" id="PTHR30349:SF41">
    <property type="entry name" value="INTEGRASE_RECOMBINASE PROTEIN MJ0367-RELATED"/>
    <property type="match status" value="1"/>
</dbReference>
<evidence type="ECO:0000256" key="1">
    <source>
        <dbReference type="ARBA" id="ARBA00023125"/>
    </source>
</evidence>
<dbReference type="Pfam" id="PF00589">
    <property type="entry name" value="Phage_integrase"/>
    <property type="match status" value="1"/>
</dbReference>
<dbReference type="PROSITE" id="PS51898">
    <property type="entry name" value="TYR_RECOMBINASE"/>
    <property type="match status" value="1"/>
</dbReference>
<dbReference type="SUPFAM" id="SSF56349">
    <property type="entry name" value="DNA breaking-rejoining enzymes"/>
    <property type="match status" value="1"/>
</dbReference>
<evidence type="ECO:0000256" key="2">
    <source>
        <dbReference type="ARBA" id="ARBA00023172"/>
    </source>
</evidence>
<keyword evidence="2" id="KW-0233">DNA recombination</keyword>
<feature type="domain" description="Tyr recombinase" evidence="3">
    <location>
        <begin position="1"/>
        <end position="91"/>
    </location>
</feature>
<proteinExistence type="predicted"/>